<dbReference type="AlphaFoldDB" id="A0AAI9V8C9"/>
<keyword evidence="2" id="KW-1185">Reference proteome</keyword>
<name>A0AAI9V8C9_9PEZI</name>
<sequence>MSQRNHLFALVYSGAQVPTPGRRCQAPAL</sequence>
<dbReference type="Proteomes" id="UP001239795">
    <property type="component" value="Unassembled WGS sequence"/>
</dbReference>
<reference evidence="1 2" key="1">
    <citation type="submission" date="2016-10" db="EMBL/GenBank/DDBJ databases">
        <title>The genome sequence of Colletotrichum fioriniae PJ7.</title>
        <authorList>
            <person name="Baroncelli R."/>
        </authorList>
    </citation>
    <scope>NUCLEOTIDE SEQUENCE [LARGE SCALE GENOMIC DNA]</scope>
    <source>
        <strain evidence="1">Col 31</strain>
    </source>
</reference>
<organism evidence="1 2">
    <name type="scientific">Colletotrichum melonis</name>
    <dbReference type="NCBI Taxonomy" id="1209925"/>
    <lineage>
        <taxon>Eukaryota</taxon>
        <taxon>Fungi</taxon>
        <taxon>Dikarya</taxon>
        <taxon>Ascomycota</taxon>
        <taxon>Pezizomycotina</taxon>
        <taxon>Sordariomycetes</taxon>
        <taxon>Hypocreomycetidae</taxon>
        <taxon>Glomerellales</taxon>
        <taxon>Glomerellaceae</taxon>
        <taxon>Colletotrichum</taxon>
        <taxon>Colletotrichum acutatum species complex</taxon>
    </lineage>
</organism>
<gene>
    <name evidence="1" type="ORF">CMEL01_01330</name>
</gene>
<evidence type="ECO:0000313" key="1">
    <source>
        <dbReference type="EMBL" id="KAK1469563.1"/>
    </source>
</evidence>
<protein>
    <submittedName>
        <fullName evidence="1">Uncharacterized protein</fullName>
    </submittedName>
</protein>
<comment type="caution">
    <text evidence="1">The sequence shown here is derived from an EMBL/GenBank/DDBJ whole genome shotgun (WGS) entry which is preliminary data.</text>
</comment>
<proteinExistence type="predicted"/>
<accession>A0AAI9V8C9</accession>
<dbReference type="EMBL" id="MLGG01000001">
    <property type="protein sequence ID" value="KAK1469563.1"/>
    <property type="molecule type" value="Genomic_DNA"/>
</dbReference>
<evidence type="ECO:0000313" key="2">
    <source>
        <dbReference type="Proteomes" id="UP001239795"/>
    </source>
</evidence>